<evidence type="ECO:0000313" key="1">
    <source>
        <dbReference type="EMBL" id="VEN54773.1"/>
    </source>
</evidence>
<dbReference type="EMBL" id="CAACVG010010028">
    <property type="protein sequence ID" value="VEN54773.1"/>
    <property type="molecule type" value="Genomic_DNA"/>
</dbReference>
<evidence type="ECO:0000313" key="2">
    <source>
        <dbReference type="Proteomes" id="UP000410492"/>
    </source>
</evidence>
<dbReference type="Proteomes" id="UP000410492">
    <property type="component" value="Unassembled WGS sequence"/>
</dbReference>
<gene>
    <name evidence="1" type="ORF">CALMAC_LOCUS14163</name>
</gene>
<keyword evidence="2" id="KW-1185">Reference proteome</keyword>
<protein>
    <submittedName>
        <fullName evidence="1">Uncharacterized protein</fullName>
    </submittedName>
</protein>
<accession>A0A653D480</accession>
<name>A0A653D480_CALMS</name>
<proteinExistence type="predicted"/>
<organism evidence="1 2">
    <name type="scientific">Callosobruchus maculatus</name>
    <name type="common">Southern cowpea weevil</name>
    <name type="synonym">Pulse bruchid</name>
    <dbReference type="NCBI Taxonomy" id="64391"/>
    <lineage>
        <taxon>Eukaryota</taxon>
        <taxon>Metazoa</taxon>
        <taxon>Ecdysozoa</taxon>
        <taxon>Arthropoda</taxon>
        <taxon>Hexapoda</taxon>
        <taxon>Insecta</taxon>
        <taxon>Pterygota</taxon>
        <taxon>Neoptera</taxon>
        <taxon>Endopterygota</taxon>
        <taxon>Coleoptera</taxon>
        <taxon>Polyphaga</taxon>
        <taxon>Cucujiformia</taxon>
        <taxon>Chrysomeloidea</taxon>
        <taxon>Chrysomelidae</taxon>
        <taxon>Bruchinae</taxon>
        <taxon>Bruchini</taxon>
        <taxon>Callosobruchus</taxon>
    </lineage>
</organism>
<feature type="non-terminal residue" evidence="1">
    <location>
        <position position="34"/>
    </location>
</feature>
<sequence>MHRSWSIFSSRSHETLARVRHIQEQRGWKTANVS</sequence>
<dbReference type="AlphaFoldDB" id="A0A653D480"/>
<reference evidence="1 2" key="1">
    <citation type="submission" date="2019-01" db="EMBL/GenBank/DDBJ databases">
        <authorList>
            <person name="Sayadi A."/>
        </authorList>
    </citation>
    <scope>NUCLEOTIDE SEQUENCE [LARGE SCALE GENOMIC DNA]</scope>
</reference>